<sequence>MSELASESASSGGGMSELRDLELAHAVRGLCDEWAYWRELATAEAMEKHTSQIEAITSLLGAALAEVPELADPFERVLDLHHVWDFFRAKLLLRQVEPLRRILDVADELAWAVYHRAVDGRLKEPPLVFLDRGAVPFAAARGVSYRDLLPRGVRTRSGVEAVRGLPVPVIGMPWFLTGHLPGVLLVAHEAGHHVEDDCGLTAELPGALAGLDPAAVARWEPWLGEAFADVVASVACGAAYRQVLAGAIGAGDGAGAADYPPPAARIELCHGATEDQGDGEAARVGRALATFAYAGLGGRSLRDVLTHPDVARAPSGAAGLLRGLGSGLTDVRAVLSAAALAFLTGPAGYDTFKVGPRAVDEVLALRPRGPRHRDGGGDATRARDVAAVGALMRALSEPDPAVS</sequence>
<evidence type="ECO:0000313" key="2">
    <source>
        <dbReference type="Proteomes" id="UP000198415"/>
    </source>
</evidence>
<dbReference type="EMBL" id="FZNR01000002">
    <property type="protein sequence ID" value="SNR42545.1"/>
    <property type="molecule type" value="Genomic_DNA"/>
</dbReference>
<dbReference type="AlphaFoldDB" id="A0A238W7I0"/>
<name>A0A238W7I0_9ACTN</name>
<dbReference type="RefSeq" id="WP_143232227.1">
    <property type="nucleotide sequence ID" value="NZ_BOMU01000030.1"/>
</dbReference>
<reference evidence="1 2" key="1">
    <citation type="submission" date="2017-06" db="EMBL/GenBank/DDBJ databases">
        <authorList>
            <person name="Kim H.J."/>
            <person name="Triplett B.A."/>
        </authorList>
    </citation>
    <scope>NUCLEOTIDE SEQUENCE [LARGE SCALE GENOMIC DNA]</scope>
    <source>
        <strain evidence="1 2">DSM 43151</strain>
    </source>
</reference>
<evidence type="ECO:0000313" key="1">
    <source>
        <dbReference type="EMBL" id="SNR42545.1"/>
    </source>
</evidence>
<gene>
    <name evidence="1" type="ORF">SAMN06264365_102243</name>
</gene>
<accession>A0A238W7I0</accession>
<organism evidence="1 2">
    <name type="scientific">Actinoplanes regularis</name>
    <dbReference type="NCBI Taxonomy" id="52697"/>
    <lineage>
        <taxon>Bacteria</taxon>
        <taxon>Bacillati</taxon>
        <taxon>Actinomycetota</taxon>
        <taxon>Actinomycetes</taxon>
        <taxon>Micromonosporales</taxon>
        <taxon>Micromonosporaceae</taxon>
        <taxon>Actinoplanes</taxon>
    </lineage>
</organism>
<dbReference type="Proteomes" id="UP000198415">
    <property type="component" value="Unassembled WGS sequence"/>
</dbReference>
<protein>
    <submittedName>
        <fullName evidence="1">Uncharacterized protein</fullName>
    </submittedName>
</protein>
<proteinExistence type="predicted"/>
<keyword evidence="2" id="KW-1185">Reference proteome</keyword>
<dbReference type="OrthoDB" id="4115736at2"/>